<proteinExistence type="predicted"/>
<protein>
    <submittedName>
        <fullName evidence="2">Uncharacterized protein</fullName>
    </submittedName>
</protein>
<sequence>MMTKTDGSTKSSSSNGANTADGTVSSTSSAPPTSADSITALKHSTEETKKQEQRHMSLLTARLRETTRTYKSMEKEREEAASSMRELFTRKRKLDRELDPVGKKKRQVEHEVEVAKRKAGITKVVGLLLEMEEPEKSLGEVVRRFRRELVEKNAEVVEEKREGIGGEVVVKREKSNVKEKREGSAALQGIETARSASASPKPMAPVTSNISTAHSI</sequence>
<feature type="compositionally biased region" description="Basic and acidic residues" evidence="1">
    <location>
        <begin position="43"/>
        <end position="55"/>
    </location>
</feature>
<dbReference type="EMBL" id="WWBZ02000022">
    <property type="protein sequence ID" value="KAF4308231.1"/>
    <property type="molecule type" value="Genomic_DNA"/>
</dbReference>
<reference evidence="2" key="1">
    <citation type="submission" date="2020-04" db="EMBL/GenBank/DDBJ databases">
        <title>Genome Assembly and Annotation of Botryosphaeria dothidea sdau 11-99, a Latent Pathogen of Apple Fruit Ring Rot in China.</title>
        <authorList>
            <person name="Yu C."/>
            <person name="Diao Y."/>
            <person name="Lu Q."/>
            <person name="Zhao J."/>
            <person name="Cui S."/>
            <person name="Peng C."/>
            <person name="He B."/>
            <person name="Liu H."/>
        </authorList>
    </citation>
    <scope>NUCLEOTIDE SEQUENCE [LARGE SCALE GENOMIC DNA]</scope>
    <source>
        <strain evidence="2">Sdau11-99</strain>
    </source>
</reference>
<name>A0A8H4N710_9PEZI</name>
<feature type="compositionally biased region" description="Polar residues" evidence="1">
    <location>
        <begin position="206"/>
        <end position="216"/>
    </location>
</feature>
<accession>A0A8H4N710</accession>
<organism evidence="2 3">
    <name type="scientific">Botryosphaeria dothidea</name>
    <dbReference type="NCBI Taxonomy" id="55169"/>
    <lineage>
        <taxon>Eukaryota</taxon>
        <taxon>Fungi</taxon>
        <taxon>Dikarya</taxon>
        <taxon>Ascomycota</taxon>
        <taxon>Pezizomycotina</taxon>
        <taxon>Dothideomycetes</taxon>
        <taxon>Dothideomycetes incertae sedis</taxon>
        <taxon>Botryosphaeriales</taxon>
        <taxon>Botryosphaeriaceae</taxon>
        <taxon>Botryosphaeria</taxon>
    </lineage>
</organism>
<feature type="region of interest" description="Disordered" evidence="1">
    <location>
        <begin position="1"/>
        <end position="58"/>
    </location>
</feature>
<evidence type="ECO:0000256" key="1">
    <source>
        <dbReference type="SAM" id="MobiDB-lite"/>
    </source>
</evidence>
<dbReference type="Proteomes" id="UP000572817">
    <property type="component" value="Unassembled WGS sequence"/>
</dbReference>
<feature type="compositionally biased region" description="Basic and acidic residues" evidence="1">
    <location>
        <begin position="66"/>
        <end position="80"/>
    </location>
</feature>
<keyword evidence="3" id="KW-1185">Reference proteome</keyword>
<gene>
    <name evidence="2" type="ORF">GTA08_BOTSDO03841</name>
</gene>
<evidence type="ECO:0000313" key="3">
    <source>
        <dbReference type="Proteomes" id="UP000572817"/>
    </source>
</evidence>
<feature type="region of interest" description="Disordered" evidence="1">
    <location>
        <begin position="66"/>
        <end position="85"/>
    </location>
</feature>
<feature type="region of interest" description="Disordered" evidence="1">
    <location>
        <begin position="174"/>
        <end position="216"/>
    </location>
</feature>
<feature type="compositionally biased region" description="Basic and acidic residues" evidence="1">
    <location>
        <begin position="174"/>
        <end position="183"/>
    </location>
</feature>
<comment type="caution">
    <text evidence="2">The sequence shown here is derived from an EMBL/GenBank/DDBJ whole genome shotgun (WGS) entry which is preliminary data.</text>
</comment>
<evidence type="ECO:0000313" key="2">
    <source>
        <dbReference type="EMBL" id="KAF4308231.1"/>
    </source>
</evidence>
<dbReference type="AlphaFoldDB" id="A0A8H4N710"/>
<feature type="compositionally biased region" description="Low complexity" evidence="1">
    <location>
        <begin position="1"/>
        <end position="35"/>
    </location>
</feature>